<evidence type="ECO:0000313" key="8">
    <source>
        <dbReference type="Proteomes" id="UP001191019"/>
    </source>
</evidence>
<reference evidence="7 8" key="1">
    <citation type="journal article" date="2018" name="bioRxiv">
        <title>Evidence of independent acquisition and adaption of ultra-small bacteria to human hosts across the highly diverse yet reduced genomes of the phylum Saccharibacteria.</title>
        <authorList>
            <person name="McLean J.S."/>
            <person name="Bor B."/>
            <person name="To T.T."/>
            <person name="Liu Q."/>
            <person name="Kearns K.A."/>
            <person name="Solden L.M."/>
            <person name="Wrighton K.C."/>
            <person name="He X."/>
            <person name="Shi W."/>
        </authorList>
    </citation>
    <scope>NUCLEOTIDE SEQUENCE [LARGE SCALE GENOMIC DNA]</scope>
    <source>
        <strain evidence="7 8">TM7_G3_2_Rum_HOT_351B</strain>
    </source>
</reference>
<proteinExistence type="inferred from homology"/>
<feature type="region of interest" description="Disordered" evidence="6">
    <location>
        <begin position="158"/>
        <end position="199"/>
    </location>
</feature>
<reference evidence="7 8" key="2">
    <citation type="journal article" date="2020" name="Cell Rep.">
        <title>Acquisition and Adaptation of Ultra-small Parasitic Reduced Genome Bacteria to Mammalian Hosts.</title>
        <authorList>
            <person name="McLean J.S."/>
            <person name="Bor B."/>
            <person name="Kerns K.A."/>
            <person name="Liu Q."/>
            <person name="To T.T."/>
            <person name="Solden L."/>
            <person name="Hendrickson E.L."/>
            <person name="Wrighton K."/>
            <person name="Shi W."/>
            <person name="He X."/>
        </authorList>
    </citation>
    <scope>NUCLEOTIDE SEQUENCE [LARGE SCALE GENOMIC DNA]</scope>
    <source>
        <strain evidence="7 8">TM7_G3_2_Rum_HOT_351B</strain>
    </source>
</reference>
<organism evidence="7 8">
    <name type="scientific">Candidatus Nanosyncoccus alces</name>
    <dbReference type="NCBI Taxonomy" id="2171997"/>
    <lineage>
        <taxon>Bacteria</taxon>
        <taxon>Candidatus Saccharimonadota</taxon>
        <taxon>Candidatus Nanosyncoccalia</taxon>
        <taxon>Candidatus Nanosyncoccales</taxon>
        <taxon>Candidatus Nanosyncoccaceae</taxon>
        <taxon>Candidatus Nanosyncoccus</taxon>
    </lineage>
</organism>
<keyword evidence="8" id="KW-1185">Reference proteome</keyword>
<keyword evidence="5" id="KW-0699">rRNA-binding</keyword>
<protein>
    <recommendedName>
        <fullName evidence="4 5">Large ribosomal subunit protein uL10</fullName>
    </recommendedName>
</protein>
<dbReference type="InterPro" id="IPR022973">
    <property type="entry name" value="Ribosomal_uL10_bac"/>
</dbReference>
<dbReference type="InterPro" id="IPR043141">
    <property type="entry name" value="Ribosomal_uL10-like_sf"/>
</dbReference>
<evidence type="ECO:0000256" key="4">
    <source>
        <dbReference type="ARBA" id="ARBA00035202"/>
    </source>
</evidence>
<dbReference type="SUPFAM" id="SSF160369">
    <property type="entry name" value="Ribosomal protein L10-like"/>
    <property type="match status" value="1"/>
</dbReference>
<evidence type="ECO:0000256" key="1">
    <source>
        <dbReference type="ARBA" id="ARBA00008889"/>
    </source>
</evidence>
<evidence type="ECO:0000256" key="6">
    <source>
        <dbReference type="SAM" id="MobiDB-lite"/>
    </source>
</evidence>
<evidence type="ECO:0000256" key="2">
    <source>
        <dbReference type="ARBA" id="ARBA00022980"/>
    </source>
</evidence>
<gene>
    <name evidence="5 7" type="primary">rplJ</name>
    <name evidence="7" type="ORF">G3RUM_00593</name>
</gene>
<dbReference type="CDD" id="cd05797">
    <property type="entry name" value="Ribosomal_L10"/>
    <property type="match status" value="1"/>
</dbReference>
<dbReference type="HAMAP" id="MF_00362">
    <property type="entry name" value="Ribosomal_uL10"/>
    <property type="match status" value="1"/>
</dbReference>
<comment type="similarity">
    <text evidence="1 5">Belongs to the universal ribosomal protein uL10 family.</text>
</comment>
<accession>A0ABY0FMM9</accession>
<dbReference type="GO" id="GO:0005840">
    <property type="term" value="C:ribosome"/>
    <property type="evidence" value="ECO:0007669"/>
    <property type="project" value="UniProtKB-KW"/>
</dbReference>
<sequence length="199" mass="21556">MAISKDKKTTLVADLTELLSNSKMVVYAKYEGLTVAELQELRKMAREANIKIKVVKNRLVKVAMKEIAAYKDTDASGLTGQLLYALGTDEDFDAAKVLTKFAKTHAKMELVGGFNGEGAALSKEEVTTLGSLPTKNELIAQVVDTLLSGINGVVSALENKPETIETKPAEEKTETEEKPAEEPKAEEKPVEEAKEEATA</sequence>
<feature type="compositionally biased region" description="Basic and acidic residues" evidence="6">
    <location>
        <begin position="159"/>
        <end position="199"/>
    </location>
</feature>
<dbReference type="InterPro" id="IPR001790">
    <property type="entry name" value="Ribosomal_uL10"/>
</dbReference>
<comment type="subunit">
    <text evidence="5">Part of the ribosomal stalk of the 50S ribosomal subunit. The N-terminus interacts with L11 and the large rRNA to form the base of the stalk. The C-terminus forms an elongated spine to which L12 dimers bind in a sequential fashion forming a multimeric L10(L12)X complex.</text>
</comment>
<keyword evidence="5" id="KW-0694">RNA-binding</keyword>
<comment type="caution">
    <text evidence="7">The sequence shown here is derived from an EMBL/GenBank/DDBJ whole genome shotgun (WGS) entry which is preliminary data.</text>
</comment>
<keyword evidence="2 5" id="KW-0689">Ribosomal protein</keyword>
<evidence type="ECO:0000313" key="7">
    <source>
        <dbReference type="EMBL" id="RYC74438.1"/>
    </source>
</evidence>
<dbReference type="Proteomes" id="UP001191019">
    <property type="component" value="Unassembled WGS sequence"/>
</dbReference>
<keyword evidence="3 5" id="KW-0687">Ribonucleoprotein</keyword>
<dbReference type="Gene3D" id="3.30.70.1730">
    <property type="match status" value="1"/>
</dbReference>
<dbReference type="Pfam" id="PF00466">
    <property type="entry name" value="Ribosomal_L10"/>
    <property type="match status" value="1"/>
</dbReference>
<evidence type="ECO:0000256" key="5">
    <source>
        <dbReference type="HAMAP-Rule" id="MF_00362"/>
    </source>
</evidence>
<dbReference type="NCBIfam" id="NF000955">
    <property type="entry name" value="PRK00099.1-1"/>
    <property type="match status" value="1"/>
</dbReference>
<name>A0ABY0FMM9_9BACT</name>
<dbReference type="EMBL" id="PRLM01000006">
    <property type="protein sequence ID" value="RYC74438.1"/>
    <property type="molecule type" value="Genomic_DNA"/>
</dbReference>
<evidence type="ECO:0000256" key="3">
    <source>
        <dbReference type="ARBA" id="ARBA00023274"/>
    </source>
</evidence>
<dbReference type="PANTHER" id="PTHR11560">
    <property type="entry name" value="39S RIBOSOMAL PROTEIN L10, MITOCHONDRIAL"/>
    <property type="match status" value="1"/>
</dbReference>
<dbReference type="InterPro" id="IPR047865">
    <property type="entry name" value="Ribosomal_uL10_bac_type"/>
</dbReference>
<comment type="function">
    <text evidence="5">Forms part of the ribosomal stalk, playing a central role in the interaction of the ribosome with GTP-bound translation factors.</text>
</comment>
<dbReference type="RefSeq" id="WP_129735222.1">
    <property type="nucleotide sequence ID" value="NZ_PRLM01000006.1"/>
</dbReference>